<evidence type="ECO:0000259" key="2">
    <source>
        <dbReference type="Pfam" id="PF04775"/>
    </source>
</evidence>
<feature type="domain" description="Acyl-CoA thioester hydrolase/bile acid-CoA amino acid N-acetyltransferase" evidence="2">
    <location>
        <begin position="18"/>
        <end position="158"/>
    </location>
</feature>
<protein>
    <submittedName>
        <fullName evidence="4">Uncharacterized protein</fullName>
    </submittedName>
</protein>
<dbReference type="Proteomes" id="UP001642483">
    <property type="component" value="Unassembled WGS sequence"/>
</dbReference>
<proteinExistence type="inferred from homology"/>
<dbReference type="EMBL" id="CAWYQH010000001">
    <property type="protein sequence ID" value="CAK8671133.1"/>
    <property type="molecule type" value="Genomic_DNA"/>
</dbReference>
<dbReference type="Pfam" id="PF04775">
    <property type="entry name" value="Bile_Hydr_Trans"/>
    <property type="match status" value="1"/>
</dbReference>
<dbReference type="PANTHER" id="PTHR10824">
    <property type="entry name" value="ACYL-COENZYME A THIOESTERASE-RELATED"/>
    <property type="match status" value="1"/>
</dbReference>
<dbReference type="Gene3D" id="3.40.50.1820">
    <property type="entry name" value="alpha/beta hydrolase"/>
    <property type="match status" value="1"/>
</dbReference>
<evidence type="ECO:0000259" key="3">
    <source>
        <dbReference type="Pfam" id="PF08840"/>
    </source>
</evidence>
<dbReference type="InterPro" id="IPR042490">
    <property type="entry name" value="Thio_Ohase/BAAT_N"/>
</dbReference>
<dbReference type="PANTHER" id="PTHR10824:SF4">
    <property type="entry name" value="ACYL-COENZYME A THIOESTERASE 1-LIKE"/>
    <property type="match status" value="1"/>
</dbReference>
<dbReference type="InterPro" id="IPR006862">
    <property type="entry name" value="Thio_Ohase/aa_AcTrfase"/>
</dbReference>
<dbReference type="Pfam" id="PF08840">
    <property type="entry name" value="BAAT_C"/>
    <property type="match status" value="1"/>
</dbReference>
<feature type="domain" description="BAAT/Acyl-CoA thioester hydrolase C-terminal" evidence="3">
    <location>
        <begin position="229"/>
        <end position="440"/>
    </location>
</feature>
<dbReference type="InterPro" id="IPR016662">
    <property type="entry name" value="Acyl-CoA_thioEstase_long-chain"/>
</dbReference>
<accession>A0ABP0EZM4</accession>
<dbReference type="SUPFAM" id="SSF53474">
    <property type="entry name" value="alpha/beta-Hydrolases"/>
    <property type="match status" value="1"/>
</dbReference>
<comment type="caution">
    <text evidence="4">The sequence shown here is derived from an EMBL/GenBank/DDBJ whole genome shotgun (WGS) entry which is preliminary data.</text>
</comment>
<evidence type="ECO:0000313" key="5">
    <source>
        <dbReference type="Proteomes" id="UP001642483"/>
    </source>
</evidence>
<keyword evidence="5" id="KW-1185">Reference proteome</keyword>
<comment type="similarity">
    <text evidence="1">Belongs to the C/M/P thioester hydrolase family.</text>
</comment>
<sequence length="448" mass="49680">MKETKAQIHVSPQPSMFDEKVNISVEGLLPNRTYTIHSYTNVSKASAFECFAHYRSNKHGVVSIKDDSSLGGSYRGVEPMGLFWAMDRSPDNTNPHARMAERNASKPTIVDLHVYDLILHSLEEISRLRKQGILQKHAVSSKQVERRYLAEGVRKMSLTLEEDGIWASLFIPPGKGPFPGVIHLGGGRPGLVENQAALLSRYGFATMALASFDKTPGKFTHYSDKGFGLDYFERALKVFTSNPDVDSACGVGVVSFSFTTAIGLSMAQHLDQVKCVIWINGQTHATYCPLIFKEVTLPSIPPNFKKSKFSKEGFASARYAHNLCNDPLHESIASSLIKFHLKPKVGYLFVTSLDDKASPSELNVNRAETLLKEVNHPNYEILRLPGAGHVIMAPYSPITITLDQGNFNIKMVQGGEKVAHCRAQESAWHCQIEFLKANLDPCMEKAKL</sequence>
<dbReference type="InterPro" id="IPR029058">
    <property type="entry name" value="AB_hydrolase_fold"/>
</dbReference>
<organism evidence="4 5">
    <name type="scientific">Clavelina lepadiformis</name>
    <name type="common">Light-bulb sea squirt</name>
    <name type="synonym">Ascidia lepadiformis</name>
    <dbReference type="NCBI Taxonomy" id="159417"/>
    <lineage>
        <taxon>Eukaryota</taxon>
        <taxon>Metazoa</taxon>
        <taxon>Chordata</taxon>
        <taxon>Tunicata</taxon>
        <taxon>Ascidiacea</taxon>
        <taxon>Aplousobranchia</taxon>
        <taxon>Clavelinidae</taxon>
        <taxon>Clavelina</taxon>
    </lineage>
</organism>
<gene>
    <name evidence="4" type="ORF">CVLEPA_LOCUS152</name>
</gene>
<dbReference type="Gene3D" id="2.60.40.2240">
    <property type="entry name" value="Acyl-CoA thioester hydrolase/BAAT N-terminal domain"/>
    <property type="match status" value="1"/>
</dbReference>
<evidence type="ECO:0000313" key="4">
    <source>
        <dbReference type="EMBL" id="CAK8671133.1"/>
    </source>
</evidence>
<dbReference type="InterPro" id="IPR014940">
    <property type="entry name" value="BAAT_C"/>
</dbReference>
<name>A0ABP0EZM4_CLALP</name>
<dbReference type="PIRSF" id="PIRSF016521">
    <property type="entry name" value="Acyl-CoA_hydro"/>
    <property type="match status" value="1"/>
</dbReference>
<reference evidence="4 5" key="1">
    <citation type="submission" date="2024-02" db="EMBL/GenBank/DDBJ databases">
        <authorList>
            <person name="Daric V."/>
            <person name="Darras S."/>
        </authorList>
    </citation>
    <scope>NUCLEOTIDE SEQUENCE [LARGE SCALE GENOMIC DNA]</scope>
</reference>
<evidence type="ECO:0000256" key="1">
    <source>
        <dbReference type="ARBA" id="ARBA00006538"/>
    </source>
</evidence>